<feature type="chain" id="PRO_5008608851" description="Acid phosphatase pho5" evidence="3">
    <location>
        <begin position="22"/>
        <end position="561"/>
    </location>
</feature>
<keyword evidence="2" id="KW-0812">Transmembrane</keyword>
<evidence type="ECO:0000313" key="5">
    <source>
        <dbReference type="Proteomes" id="UP000091956"/>
    </source>
</evidence>
<reference evidence="5" key="2">
    <citation type="journal article" date="2018" name="Nat. Commun.">
        <title>Extreme sensitivity to ultraviolet light in the fungal pathogen causing white-nose syndrome of bats.</title>
        <authorList>
            <person name="Palmer J.M."/>
            <person name="Drees K.P."/>
            <person name="Foster J.T."/>
            <person name="Lindner D.L."/>
        </authorList>
    </citation>
    <scope>NUCLEOTIDE SEQUENCE [LARGE SCALE GENOMIC DNA]</scope>
    <source>
        <strain evidence="5">UAMH 10579</strain>
    </source>
</reference>
<name>A0A1B8GQH2_9PEZI</name>
<keyword evidence="5" id="KW-1185">Reference proteome</keyword>
<dbReference type="PANTHER" id="PTHR11567">
    <property type="entry name" value="ACID PHOSPHATASE-RELATED"/>
    <property type="match status" value="1"/>
</dbReference>
<accession>A0A1B8GQH2</accession>
<dbReference type="EMBL" id="KV460218">
    <property type="protein sequence ID" value="OBT98072.1"/>
    <property type="molecule type" value="Genomic_DNA"/>
</dbReference>
<dbReference type="InterPro" id="IPR050645">
    <property type="entry name" value="Histidine_acid_phosphatase"/>
</dbReference>
<feature type="transmembrane region" description="Helical" evidence="2">
    <location>
        <begin position="474"/>
        <end position="495"/>
    </location>
</feature>
<dbReference type="Proteomes" id="UP000091956">
    <property type="component" value="Unassembled WGS sequence"/>
</dbReference>
<proteinExistence type="predicted"/>
<reference evidence="4 5" key="1">
    <citation type="submission" date="2016-03" db="EMBL/GenBank/DDBJ databases">
        <title>Comparative genomics of Pseudogymnoascus destructans, the fungus causing white-nose syndrome of bats.</title>
        <authorList>
            <person name="Palmer J.M."/>
            <person name="Drees K.P."/>
            <person name="Foster J.T."/>
            <person name="Lindner D.L."/>
        </authorList>
    </citation>
    <scope>NUCLEOTIDE SEQUENCE [LARGE SCALE GENOMIC DNA]</scope>
    <source>
        <strain evidence="4 5">UAMH 10579</strain>
    </source>
</reference>
<gene>
    <name evidence="4" type="ORF">VE01_03729</name>
</gene>
<dbReference type="SUPFAM" id="SSF53254">
    <property type="entry name" value="Phosphoglycerate mutase-like"/>
    <property type="match status" value="1"/>
</dbReference>
<feature type="compositionally biased region" description="Basic and acidic residues" evidence="1">
    <location>
        <begin position="506"/>
        <end position="531"/>
    </location>
</feature>
<feature type="region of interest" description="Disordered" evidence="1">
    <location>
        <begin position="506"/>
        <end position="561"/>
    </location>
</feature>
<feature type="region of interest" description="Disordered" evidence="1">
    <location>
        <begin position="443"/>
        <end position="467"/>
    </location>
</feature>
<feature type="compositionally biased region" description="Basic and acidic residues" evidence="1">
    <location>
        <begin position="549"/>
        <end position="561"/>
    </location>
</feature>
<evidence type="ECO:0000313" key="4">
    <source>
        <dbReference type="EMBL" id="OBT98072.1"/>
    </source>
</evidence>
<dbReference type="AlphaFoldDB" id="A0A1B8GQH2"/>
<keyword evidence="2" id="KW-0472">Membrane</keyword>
<dbReference type="GeneID" id="28837115"/>
<protein>
    <recommendedName>
        <fullName evidence="6">Acid phosphatase pho5</fullName>
    </recommendedName>
</protein>
<keyword evidence="2" id="KW-1133">Transmembrane helix</keyword>
<dbReference type="PANTHER" id="PTHR11567:SF127">
    <property type="entry name" value="HISTIDINE ACID PHOSPHATASE"/>
    <property type="match status" value="1"/>
</dbReference>
<dbReference type="Gene3D" id="3.40.50.1240">
    <property type="entry name" value="Phosphoglycerate mutase-like"/>
    <property type="match status" value="1"/>
</dbReference>
<dbReference type="RefSeq" id="XP_018131805.1">
    <property type="nucleotide sequence ID" value="XM_018273213.2"/>
</dbReference>
<evidence type="ECO:0008006" key="6">
    <source>
        <dbReference type="Google" id="ProtNLM"/>
    </source>
</evidence>
<dbReference type="STRING" id="342668.A0A1B8GQH2"/>
<dbReference type="InterPro" id="IPR029033">
    <property type="entry name" value="His_PPase_superfam"/>
</dbReference>
<evidence type="ECO:0000256" key="1">
    <source>
        <dbReference type="SAM" id="MobiDB-lite"/>
    </source>
</evidence>
<sequence length="561" mass="60396">MASYITHLLCILLLLLSTTLSQHSPPQSQFPPNRPLTAWTSLILAHHGERRPLLTHPTNPSLNPLGALQAHSSGSLMRRRYLTGPSAHNTSFVPLHGFHRNYIDNQRVHVLSAPEQPVVASAWAFLQGLYPPVDAPAAVGGSPKAGGGGWLAPLGGYQYGRVETAGGGDWNHIWVAGSDRCGLHALSTAAQINSSEYINTTQTSEGFFKSLVPGVFAGVVPEMMVSYHNAPQLYEYAAYATLHNSSVAATLPAAALARLRALAGMRGWGVHGVRRGSGGDSEEDGVLKPIAGRTFAERVLYLLSRATTSERPGELNLLFSSSAPFVGFSAISGLADHDARFKGVVEPGSMMVFEVFSHTDPEAGRPGKEDLWVRFLYRNGTAEGARLVGYPLFGRGRGKGDMQFEEFEKEMREVGKGVGEWCEVCGGGQVFCPTFLEGLERGRKEEGKGKNGKNGGGDGGGGKKKKKGTTALELGLGLGAAGFVVLLGVAVMVFCSRRQRRQRRREVKDKVDGWEMGDRGAKEEVGERSEADYGDGGVRDGDEDEEGVEPMREPVRVEDRV</sequence>
<organism evidence="4 5">
    <name type="scientific">Pseudogymnoascus verrucosus</name>
    <dbReference type="NCBI Taxonomy" id="342668"/>
    <lineage>
        <taxon>Eukaryota</taxon>
        <taxon>Fungi</taxon>
        <taxon>Dikarya</taxon>
        <taxon>Ascomycota</taxon>
        <taxon>Pezizomycotina</taxon>
        <taxon>Leotiomycetes</taxon>
        <taxon>Thelebolales</taxon>
        <taxon>Thelebolaceae</taxon>
        <taxon>Pseudogymnoascus</taxon>
    </lineage>
</organism>
<keyword evidence="3" id="KW-0732">Signal</keyword>
<evidence type="ECO:0000256" key="3">
    <source>
        <dbReference type="SAM" id="SignalP"/>
    </source>
</evidence>
<evidence type="ECO:0000256" key="2">
    <source>
        <dbReference type="SAM" id="Phobius"/>
    </source>
</evidence>
<dbReference type="GO" id="GO:0016791">
    <property type="term" value="F:phosphatase activity"/>
    <property type="evidence" value="ECO:0007669"/>
    <property type="project" value="TreeGrafter"/>
</dbReference>
<dbReference type="OrthoDB" id="258392at2759"/>
<feature type="signal peptide" evidence="3">
    <location>
        <begin position="1"/>
        <end position="21"/>
    </location>
</feature>